<evidence type="ECO:0000313" key="1">
    <source>
        <dbReference type="EMBL" id="SPO36685.1"/>
    </source>
</evidence>
<dbReference type="EMBL" id="OOIP01000005">
    <property type="protein sequence ID" value="SPO36685.1"/>
    <property type="molecule type" value="Genomic_DNA"/>
</dbReference>
<name>A0A5C3EY38_9BASI</name>
<organism evidence="1 2">
    <name type="scientific">Pseudozyma flocculosa</name>
    <dbReference type="NCBI Taxonomy" id="84751"/>
    <lineage>
        <taxon>Eukaryota</taxon>
        <taxon>Fungi</taxon>
        <taxon>Dikarya</taxon>
        <taxon>Basidiomycota</taxon>
        <taxon>Ustilaginomycotina</taxon>
        <taxon>Ustilaginomycetes</taxon>
        <taxon>Ustilaginales</taxon>
        <taxon>Ustilaginaceae</taxon>
        <taxon>Pseudozyma</taxon>
    </lineage>
</organism>
<accession>A0A5C3EY38</accession>
<gene>
    <name evidence="1" type="ORF">PSFLO_02156</name>
</gene>
<protein>
    <submittedName>
        <fullName evidence="1">Uncharacterized protein</fullName>
    </submittedName>
</protein>
<dbReference type="AlphaFoldDB" id="A0A5C3EY38"/>
<dbReference type="Proteomes" id="UP000323386">
    <property type="component" value="Unassembled WGS sequence"/>
</dbReference>
<proteinExistence type="predicted"/>
<evidence type="ECO:0000313" key="2">
    <source>
        <dbReference type="Proteomes" id="UP000323386"/>
    </source>
</evidence>
<keyword evidence="2" id="KW-1185">Reference proteome</keyword>
<sequence>MHIFNSKVVELCLKDEAKNKPVLLFSSPGGLGPRLGPQEALGPMDANRITQNMHAYGDVIGLTGSAYCFQHDAGHVFGVLFSCRSAAVILNHQHGTENVTERHYLETILHLPVLKDAGTHHSAPA</sequence>
<reference evidence="1 2" key="1">
    <citation type="submission" date="2018-03" db="EMBL/GenBank/DDBJ databases">
        <authorList>
            <person name="Guldener U."/>
        </authorList>
    </citation>
    <scope>NUCLEOTIDE SEQUENCE [LARGE SCALE GENOMIC DNA]</scope>
    <source>
        <strain evidence="1 2">DAOM196992</strain>
    </source>
</reference>